<gene>
    <name evidence="2" type="ORF">P7K49_018698</name>
</gene>
<proteinExistence type="predicted"/>
<organism evidence="2 3">
    <name type="scientific">Saguinus oedipus</name>
    <name type="common">Cotton-top tamarin</name>
    <name type="synonym">Oedipomidas oedipus</name>
    <dbReference type="NCBI Taxonomy" id="9490"/>
    <lineage>
        <taxon>Eukaryota</taxon>
        <taxon>Metazoa</taxon>
        <taxon>Chordata</taxon>
        <taxon>Craniata</taxon>
        <taxon>Vertebrata</taxon>
        <taxon>Euteleostomi</taxon>
        <taxon>Mammalia</taxon>
        <taxon>Eutheria</taxon>
        <taxon>Euarchontoglires</taxon>
        <taxon>Primates</taxon>
        <taxon>Haplorrhini</taxon>
        <taxon>Platyrrhini</taxon>
        <taxon>Cebidae</taxon>
        <taxon>Callitrichinae</taxon>
        <taxon>Saguinus</taxon>
    </lineage>
</organism>
<reference evidence="2 3" key="1">
    <citation type="submission" date="2023-05" db="EMBL/GenBank/DDBJ databases">
        <title>B98-5 Cell Line De Novo Hybrid Assembly: An Optical Mapping Approach.</title>
        <authorList>
            <person name="Kananen K."/>
            <person name="Auerbach J.A."/>
            <person name="Kautto E."/>
            <person name="Blachly J.S."/>
        </authorList>
    </citation>
    <scope>NUCLEOTIDE SEQUENCE [LARGE SCALE GENOMIC DNA]</scope>
    <source>
        <strain evidence="2">B95-8</strain>
        <tissue evidence="2">Cell line</tissue>
    </source>
</reference>
<accession>A0ABQ9V8V8</accession>
<feature type="region of interest" description="Disordered" evidence="1">
    <location>
        <begin position="38"/>
        <end position="93"/>
    </location>
</feature>
<name>A0ABQ9V8V8_SAGOE</name>
<evidence type="ECO:0000256" key="1">
    <source>
        <dbReference type="SAM" id="MobiDB-lite"/>
    </source>
</evidence>
<keyword evidence="3" id="KW-1185">Reference proteome</keyword>
<feature type="compositionally biased region" description="Low complexity" evidence="1">
    <location>
        <begin position="47"/>
        <end position="69"/>
    </location>
</feature>
<sequence>MLRKLTLEQINDWFTIGKTVTDVELLGAPPAFPAEAAREEAQHQVVAPGACPTAQAPAQAPAPDRPAAAFGRRLEGGRAKPGDEGSGHTAALASPCPLAGLRGPWRPGASAVPAGKLSWSFCFSFSS</sequence>
<feature type="compositionally biased region" description="Basic and acidic residues" evidence="1">
    <location>
        <begin position="72"/>
        <end position="86"/>
    </location>
</feature>
<dbReference type="Proteomes" id="UP001266305">
    <property type="component" value="Unassembled WGS sequence"/>
</dbReference>
<evidence type="ECO:0000313" key="2">
    <source>
        <dbReference type="EMBL" id="KAK2104842.1"/>
    </source>
</evidence>
<dbReference type="EMBL" id="JASSZA010000008">
    <property type="protein sequence ID" value="KAK2104842.1"/>
    <property type="molecule type" value="Genomic_DNA"/>
</dbReference>
<evidence type="ECO:0000313" key="3">
    <source>
        <dbReference type="Proteomes" id="UP001266305"/>
    </source>
</evidence>
<protein>
    <submittedName>
        <fullName evidence="2">Uncharacterized protein</fullName>
    </submittedName>
</protein>
<comment type="caution">
    <text evidence="2">The sequence shown here is derived from an EMBL/GenBank/DDBJ whole genome shotgun (WGS) entry which is preliminary data.</text>
</comment>